<proteinExistence type="predicted"/>
<reference evidence="1 2" key="1">
    <citation type="submission" date="2015-03" db="EMBL/GenBank/DDBJ databases">
        <title>Draft genome of the nematode, Opisthorchis viverrini.</title>
        <authorList>
            <person name="Mitreva M."/>
        </authorList>
    </citation>
    <scope>NUCLEOTIDE SEQUENCE [LARGE SCALE GENOMIC DNA]</scope>
    <source>
        <strain evidence="1">Khon Kaen</strain>
    </source>
</reference>
<protein>
    <submittedName>
        <fullName evidence="1">Uncharacterized protein</fullName>
    </submittedName>
</protein>
<dbReference type="EMBL" id="KV897066">
    <property type="protein sequence ID" value="OON16582.1"/>
    <property type="molecule type" value="Genomic_DNA"/>
</dbReference>
<dbReference type="AlphaFoldDB" id="A0A1S8WQ31"/>
<name>A0A1S8WQ31_OPIVI</name>
<accession>A0A1S8WQ31</accession>
<evidence type="ECO:0000313" key="2">
    <source>
        <dbReference type="Proteomes" id="UP000243686"/>
    </source>
</evidence>
<dbReference type="Proteomes" id="UP000243686">
    <property type="component" value="Unassembled WGS sequence"/>
</dbReference>
<evidence type="ECO:0000313" key="1">
    <source>
        <dbReference type="EMBL" id="OON16582.1"/>
    </source>
</evidence>
<organism evidence="1 2">
    <name type="scientific">Opisthorchis viverrini</name>
    <name type="common">Southeast Asian liver fluke</name>
    <dbReference type="NCBI Taxonomy" id="6198"/>
    <lineage>
        <taxon>Eukaryota</taxon>
        <taxon>Metazoa</taxon>
        <taxon>Spiralia</taxon>
        <taxon>Lophotrochozoa</taxon>
        <taxon>Platyhelminthes</taxon>
        <taxon>Trematoda</taxon>
        <taxon>Digenea</taxon>
        <taxon>Opisthorchiida</taxon>
        <taxon>Opisthorchiata</taxon>
        <taxon>Opisthorchiidae</taxon>
        <taxon>Opisthorchis</taxon>
    </lineage>
</organism>
<sequence>MLVCELIGKDKFHKSHYFERYNTVPFQYGDDKVGIGGDKLPGQRIEAPTSKYPSGIGKQLPTWLAFEKQVRLQLVGKIRPYCLMIFTCLTGWTAAKDSDEN</sequence>
<gene>
    <name evidence="1" type="ORF">X801_07604</name>
</gene>
<keyword evidence="2" id="KW-1185">Reference proteome</keyword>